<accession>A0A8S3ZS34</accession>
<feature type="non-terminal residue" evidence="1">
    <location>
        <position position="1"/>
    </location>
</feature>
<proteinExistence type="predicted"/>
<dbReference type="EMBL" id="CAJHNH020004157">
    <property type="protein sequence ID" value="CAG5130640.1"/>
    <property type="molecule type" value="Genomic_DNA"/>
</dbReference>
<evidence type="ECO:0000313" key="2">
    <source>
        <dbReference type="Proteomes" id="UP000678393"/>
    </source>
</evidence>
<comment type="caution">
    <text evidence="1">The sequence shown here is derived from an EMBL/GenBank/DDBJ whole genome shotgun (WGS) entry which is preliminary data.</text>
</comment>
<keyword evidence="2" id="KW-1185">Reference proteome</keyword>
<reference evidence="1" key="1">
    <citation type="submission" date="2021-04" db="EMBL/GenBank/DDBJ databases">
        <authorList>
            <consortium name="Molecular Ecology Group"/>
        </authorList>
    </citation>
    <scope>NUCLEOTIDE SEQUENCE</scope>
</reference>
<dbReference type="Proteomes" id="UP000678393">
    <property type="component" value="Unassembled WGS sequence"/>
</dbReference>
<feature type="non-terminal residue" evidence="1">
    <location>
        <position position="141"/>
    </location>
</feature>
<organism evidence="1 2">
    <name type="scientific">Candidula unifasciata</name>
    <dbReference type="NCBI Taxonomy" id="100452"/>
    <lineage>
        <taxon>Eukaryota</taxon>
        <taxon>Metazoa</taxon>
        <taxon>Spiralia</taxon>
        <taxon>Lophotrochozoa</taxon>
        <taxon>Mollusca</taxon>
        <taxon>Gastropoda</taxon>
        <taxon>Heterobranchia</taxon>
        <taxon>Euthyneura</taxon>
        <taxon>Panpulmonata</taxon>
        <taxon>Eupulmonata</taxon>
        <taxon>Stylommatophora</taxon>
        <taxon>Helicina</taxon>
        <taxon>Helicoidea</taxon>
        <taxon>Geomitridae</taxon>
        <taxon>Candidula</taxon>
    </lineage>
</organism>
<dbReference type="AlphaFoldDB" id="A0A8S3ZS34"/>
<evidence type="ECO:0000313" key="1">
    <source>
        <dbReference type="EMBL" id="CAG5130640.1"/>
    </source>
</evidence>
<name>A0A8S3ZS34_9EUPU</name>
<protein>
    <submittedName>
        <fullName evidence="1">Uncharacterized protein</fullName>
    </submittedName>
</protein>
<gene>
    <name evidence="1" type="ORF">CUNI_LOCUS16198</name>
</gene>
<sequence length="141" mass="16174">PKAKKKKKGYNLEIELAECMEILEKGIREKKLSDKINYNVLSALDDTTPRKLPASEPVEIIDDEVREDVTEHKPQIINRFSKKSLLTQTNTKKRTASKRVTIQDKVEEVTFKKPKLVVEEEVKAAVVIEETSCQLTTYSEQ</sequence>